<feature type="transmembrane region" description="Helical" evidence="4">
    <location>
        <begin position="21"/>
        <end position="42"/>
    </location>
</feature>
<keyword evidence="4" id="KW-1133">Transmembrane helix</keyword>
<evidence type="ECO:0000256" key="1">
    <source>
        <dbReference type="ARBA" id="ARBA00022741"/>
    </source>
</evidence>
<dbReference type="InterPro" id="IPR003593">
    <property type="entry name" value="AAA+_ATPase"/>
</dbReference>
<evidence type="ECO:0000259" key="5">
    <source>
        <dbReference type="PROSITE" id="PS50901"/>
    </source>
</evidence>
<evidence type="ECO:0000256" key="3">
    <source>
        <dbReference type="PROSITE-ProRule" id="PRU00289"/>
    </source>
</evidence>
<dbReference type="PANTHER" id="PTHR22683:SF47">
    <property type="entry name" value="FTSK DOMAIN-CONTAINING PROTEIN YDCQ"/>
    <property type="match status" value="1"/>
</dbReference>
<dbReference type="InterPro" id="IPR027417">
    <property type="entry name" value="P-loop_NTPase"/>
</dbReference>
<comment type="caution">
    <text evidence="6">The sequence shown here is derived from an EMBL/GenBank/DDBJ whole genome shotgun (WGS) entry which is preliminary data.</text>
</comment>
<reference evidence="6" key="1">
    <citation type="submission" date="2023-08" db="EMBL/GenBank/DDBJ databases">
        <title>Genomic characterization of piscicolin 126 produced by Carnobacterium maltaromaticum CM22 strain isolated from salmon (Salmo salar).</title>
        <authorList>
            <person name="Gonzalez-Gragera E."/>
            <person name="Garcia-Lopez J.D."/>
            <person name="Teso-Perez C."/>
            <person name="Gimenez-Hernandez I."/>
            <person name="Peralta-Sanchez J.M."/>
            <person name="Valdivia E."/>
            <person name="Montalban-Lopez M."/>
            <person name="Martin-Platero A.M."/>
            <person name="Banos A."/>
            <person name="Martinez-Bueno M."/>
        </authorList>
    </citation>
    <scope>NUCLEOTIDE SEQUENCE</scope>
    <source>
        <strain evidence="6">CM22</strain>
    </source>
</reference>
<dbReference type="EMBL" id="JAVBVO010000046">
    <property type="protein sequence ID" value="MDZ5760835.1"/>
    <property type="molecule type" value="Genomic_DNA"/>
</dbReference>
<proteinExistence type="predicted"/>
<feature type="domain" description="FtsK" evidence="5">
    <location>
        <begin position="207"/>
        <end position="395"/>
    </location>
</feature>
<dbReference type="Pfam" id="PF01580">
    <property type="entry name" value="FtsK_SpoIIIE"/>
    <property type="match status" value="1"/>
</dbReference>
<protein>
    <submittedName>
        <fullName evidence="6">FtsK/SpoIIIE domain-containing protein</fullName>
    </submittedName>
</protein>
<evidence type="ECO:0000256" key="4">
    <source>
        <dbReference type="SAM" id="Phobius"/>
    </source>
</evidence>
<dbReference type="GO" id="GO:0005524">
    <property type="term" value="F:ATP binding"/>
    <property type="evidence" value="ECO:0007669"/>
    <property type="project" value="UniProtKB-UniRule"/>
</dbReference>
<keyword evidence="1 3" id="KW-0547">Nucleotide-binding</keyword>
<dbReference type="PROSITE" id="PS50901">
    <property type="entry name" value="FTSK"/>
    <property type="match status" value="1"/>
</dbReference>
<name>A0AAW9JVC1_CARML</name>
<dbReference type="PANTHER" id="PTHR22683">
    <property type="entry name" value="SPORULATION PROTEIN RELATED"/>
    <property type="match status" value="1"/>
</dbReference>
<dbReference type="InterPro" id="IPR002543">
    <property type="entry name" value="FtsK_dom"/>
</dbReference>
<organism evidence="6 7">
    <name type="scientific">Carnobacterium maltaromaticum</name>
    <name type="common">Carnobacterium piscicola</name>
    <dbReference type="NCBI Taxonomy" id="2751"/>
    <lineage>
        <taxon>Bacteria</taxon>
        <taxon>Bacillati</taxon>
        <taxon>Bacillota</taxon>
        <taxon>Bacilli</taxon>
        <taxon>Lactobacillales</taxon>
        <taxon>Carnobacteriaceae</taxon>
        <taxon>Carnobacterium</taxon>
    </lineage>
</organism>
<sequence>MLKKLIVYRGQRLKMRHTKLLRNYGILLMAPVIVLLGLYYYFRLYPLISKGMDFKDYMVYIEPVSVTLGAFIIGVICSLFLIRTSVLRQGFFFNRKKKQMLARFLKGNNFVEKIEKKTEKGKKITEKFTKVYYRSKKELDVFTFEIGNKFQRNFLEISKDLENLFLADLINIEREMGFVSFSYLIDNIQKRLNFEDVKAENGRITIMKGIEWFYKKLPHMLIAGGTGGGKTMFIYALINAFGQVGRVHIADPKKSDLSQLAHFPAFEGLVVSETIDIFEMLEEANELMDKRYLYMLNHPDFVIGEDFEYYGLKPEFYIIDEFAALMSELENSKEKGYQWWDFYGLLTPLVLKARQAGIFLIIATQRAGTDVIKGIIRDNLSCKVSLGILSEDGYGMLFGNENKNKAFVNKPKLIGRGYINVGTGVPVELYAPFFQKSFNPNEFWKAFPAMPFSDLSEVRVNETDKELLKELEPSLISEEAQLIERNKQDVLLQEKEQKQALAEELAKKAGIDY</sequence>
<dbReference type="RefSeq" id="WP_322809970.1">
    <property type="nucleotide sequence ID" value="NZ_JAVBVO010000046.1"/>
</dbReference>
<dbReference type="Proteomes" id="UP001290462">
    <property type="component" value="Unassembled WGS sequence"/>
</dbReference>
<gene>
    <name evidence="6" type="ORF">RAK27_19505</name>
</gene>
<keyword evidence="2 3" id="KW-0067">ATP-binding</keyword>
<dbReference type="AlphaFoldDB" id="A0AAW9JVC1"/>
<evidence type="ECO:0000313" key="6">
    <source>
        <dbReference type="EMBL" id="MDZ5760835.1"/>
    </source>
</evidence>
<keyword evidence="4" id="KW-0472">Membrane</keyword>
<feature type="binding site" evidence="3">
    <location>
        <begin position="224"/>
        <end position="231"/>
    </location>
    <ligand>
        <name>ATP</name>
        <dbReference type="ChEBI" id="CHEBI:30616"/>
    </ligand>
</feature>
<keyword evidence="4" id="KW-0812">Transmembrane</keyword>
<dbReference type="SUPFAM" id="SSF52540">
    <property type="entry name" value="P-loop containing nucleoside triphosphate hydrolases"/>
    <property type="match status" value="2"/>
</dbReference>
<evidence type="ECO:0000313" key="7">
    <source>
        <dbReference type="Proteomes" id="UP001290462"/>
    </source>
</evidence>
<evidence type="ECO:0000256" key="2">
    <source>
        <dbReference type="ARBA" id="ARBA00022840"/>
    </source>
</evidence>
<accession>A0AAW9JVC1</accession>
<dbReference type="GO" id="GO:0003677">
    <property type="term" value="F:DNA binding"/>
    <property type="evidence" value="ECO:0007669"/>
    <property type="project" value="InterPro"/>
</dbReference>
<feature type="transmembrane region" description="Helical" evidence="4">
    <location>
        <begin position="57"/>
        <end position="82"/>
    </location>
</feature>
<dbReference type="SMART" id="SM00382">
    <property type="entry name" value="AAA"/>
    <property type="match status" value="1"/>
</dbReference>
<dbReference type="InterPro" id="IPR050206">
    <property type="entry name" value="FtsK/SpoIIIE/SftA"/>
</dbReference>
<dbReference type="Gene3D" id="3.40.50.300">
    <property type="entry name" value="P-loop containing nucleotide triphosphate hydrolases"/>
    <property type="match status" value="1"/>
</dbReference>